<organism evidence="1 2">
    <name type="scientific">Pseudomonas syringae pv. maculicola</name>
    <dbReference type="NCBI Taxonomy" id="59511"/>
    <lineage>
        <taxon>Bacteria</taxon>
        <taxon>Pseudomonadati</taxon>
        <taxon>Pseudomonadota</taxon>
        <taxon>Gammaproteobacteria</taxon>
        <taxon>Pseudomonadales</taxon>
        <taxon>Pseudomonadaceae</taxon>
        <taxon>Pseudomonas</taxon>
    </lineage>
</organism>
<accession>A0A3M2YX79</accession>
<dbReference type="AlphaFoldDB" id="A0A3M2YX79"/>
<proteinExistence type="predicted"/>
<dbReference type="EMBL" id="RBNL01002093">
    <property type="protein sequence ID" value="RML80653.1"/>
    <property type="molecule type" value="Genomic_DNA"/>
</dbReference>
<comment type="caution">
    <text evidence="1">The sequence shown here is derived from an EMBL/GenBank/DDBJ whole genome shotgun (WGS) entry which is preliminary data.</text>
</comment>
<name>A0A3M2YX79_PSEYM</name>
<reference evidence="1 2" key="1">
    <citation type="submission" date="2018-08" db="EMBL/GenBank/DDBJ databases">
        <title>Recombination of ecologically and evolutionarily significant loci maintains genetic cohesion in the Pseudomonas syringae species complex.</title>
        <authorList>
            <person name="Dillon M."/>
            <person name="Thakur S."/>
            <person name="Almeida R.N.D."/>
            <person name="Weir B.S."/>
            <person name="Guttman D.S."/>
        </authorList>
    </citation>
    <scope>NUCLEOTIDE SEQUENCE [LARGE SCALE GENOMIC DNA]</scope>
    <source>
        <strain evidence="1 2">88_10</strain>
    </source>
</reference>
<evidence type="ECO:0000313" key="2">
    <source>
        <dbReference type="Proteomes" id="UP000282378"/>
    </source>
</evidence>
<sequence length="38" mass="4189">MLGRVAAGAPIGPDLDIHTTLHLDRSTFTRVPDYLLRV</sequence>
<gene>
    <name evidence="1" type="ORF">APX70_200136</name>
</gene>
<dbReference type="Proteomes" id="UP000282378">
    <property type="component" value="Unassembled WGS sequence"/>
</dbReference>
<protein>
    <submittedName>
        <fullName evidence="1">Uncharacterized protein</fullName>
    </submittedName>
</protein>
<evidence type="ECO:0000313" key="1">
    <source>
        <dbReference type="EMBL" id="RML80653.1"/>
    </source>
</evidence>